<organism evidence="4 5">
    <name type="scientific">Paracraurococcus lichenis</name>
    <dbReference type="NCBI Taxonomy" id="3064888"/>
    <lineage>
        <taxon>Bacteria</taxon>
        <taxon>Pseudomonadati</taxon>
        <taxon>Pseudomonadota</taxon>
        <taxon>Alphaproteobacteria</taxon>
        <taxon>Acetobacterales</taxon>
        <taxon>Roseomonadaceae</taxon>
        <taxon>Paracraurococcus</taxon>
    </lineage>
</organism>
<dbReference type="Pfam" id="PF01527">
    <property type="entry name" value="HTH_Tnp_1"/>
    <property type="match status" value="1"/>
</dbReference>
<dbReference type="InterPro" id="IPR048020">
    <property type="entry name" value="Transpos_IS3"/>
</dbReference>
<gene>
    <name evidence="4" type="ORF">Q7A36_37060</name>
</gene>
<dbReference type="InterPro" id="IPR050900">
    <property type="entry name" value="Transposase_IS3/IS150/IS904"/>
</dbReference>
<dbReference type="PANTHER" id="PTHR46889:SF4">
    <property type="entry name" value="TRANSPOSASE INSO FOR INSERTION SEQUENCE ELEMENT IS911B-RELATED"/>
    <property type="match status" value="1"/>
</dbReference>
<dbReference type="SUPFAM" id="SSF46689">
    <property type="entry name" value="Homeodomain-like"/>
    <property type="match status" value="1"/>
</dbReference>
<feature type="region of interest" description="Disordered" evidence="2">
    <location>
        <begin position="199"/>
        <end position="218"/>
    </location>
</feature>
<evidence type="ECO:0000313" key="4">
    <source>
        <dbReference type="EMBL" id="MDO9713973.1"/>
    </source>
</evidence>
<dbReference type="Gene3D" id="1.10.10.60">
    <property type="entry name" value="Homeodomain-like"/>
    <property type="match status" value="1"/>
</dbReference>
<dbReference type="InterPro" id="IPR012337">
    <property type="entry name" value="RNaseH-like_sf"/>
</dbReference>
<dbReference type="InterPro" id="IPR025948">
    <property type="entry name" value="HTH-like_dom"/>
</dbReference>
<feature type="domain" description="Integrase catalytic" evidence="3">
    <location>
        <begin position="233"/>
        <end position="396"/>
    </location>
</feature>
<accession>A0ABT9ECN6</accession>
<evidence type="ECO:0000259" key="3">
    <source>
        <dbReference type="PROSITE" id="PS50994"/>
    </source>
</evidence>
<feature type="compositionally biased region" description="Basic residues" evidence="2">
    <location>
        <begin position="199"/>
        <end position="211"/>
    </location>
</feature>
<dbReference type="InterPro" id="IPR009057">
    <property type="entry name" value="Homeodomain-like_sf"/>
</dbReference>
<protein>
    <submittedName>
        <fullName evidence="4">IS3 family transposase</fullName>
    </submittedName>
</protein>
<dbReference type="Pfam" id="PF13333">
    <property type="entry name" value="rve_2"/>
    <property type="match status" value="1"/>
</dbReference>
<evidence type="ECO:0000256" key="1">
    <source>
        <dbReference type="SAM" id="Coils"/>
    </source>
</evidence>
<feature type="coiled-coil region" evidence="1">
    <location>
        <begin position="74"/>
        <end position="101"/>
    </location>
</feature>
<dbReference type="NCBIfam" id="NF033516">
    <property type="entry name" value="transpos_IS3"/>
    <property type="match status" value="1"/>
</dbReference>
<sequence length="396" mass="45013">MAGKTRRNFTDEFKAETVALLESSDRPLSQLSQELGIEQSILRAWRRKLRPSGAQSPRPDTATSHGHAVTVPAITADQAEIRRLRRELERVQMERDILKKANRHLLGTCEMRFRFIDEHRQTFPVRVLCEVLEVSPAGYYAWRRRSESGRTTANRELLGEIRRVHEASRGRYGSPRVHAALRAEGVRAGRHRVARLMHQHGMAARRSRRGQPRTTNSRHALPIAPNLLERRFTAPAPNRVWLADLTYIRTGEGWLYLAVVLDLFSRRVVGWAMANHMRGELTLAALHMAIARQRPAPGLIAHSDRGSQYAASDYRAALAGIGARASMSRKGDPLDNAPMESFFKTLKAELVYNAEYATHSEARRDVFAFMEVWYNRQRLHSAIGYITPEQMELTAA</sequence>
<evidence type="ECO:0000313" key="5">
    <source>
        <dbReference type="Proteomes" id="UP001243009"/>
    </source>
</evidence>
<dbReference type="PROSITE" id="PS50994">
    <property type="entry name" value="INTEGRASE"/>
    <property type="match status" value="1"/>
</dbReference>
<dbReference type="InterPro" id="IPR002514">
    <property type="entry name" value="Transposase_8"/>
</dbReference>
<comment type="caution">
    <text evidence="4">The sequence shown here is derived from an EMBL/GenBank/DDBJ whole genome shotgun (WGS) entry which is preliminary data.</text>
</comment>
<dbReference type="Proteomes" id="UP001243009">
    <property type="component" value="Unassembled WGS sequence"/>
</dbReference>
<dbReference type="InterPro" id="IPR036397">
    <property type="entry name" value="RNaseH_sf"/>
</dbReference>
<dbReference type="InterPro" id="IPR001584">
    <property type="entry name" value="Integrase_cat-core"/>
</dbReference>
<dbReference type="PANTHER" id="PTHR46889">
    <property type="entry name" value="TRANSPOSASE INSF FOR INSERTION SEQUENCE IS3B-RELATED"/>
    <property type="match status" value="1"/>
</dbReference>
<evidence type="ECO:0000256" key="2">
    <source>
        <dbReference type="SAM" id="MobiDB-lite"/>
    </source>
</evidence>
<dbReference type="Pfam" id="PF00665">
    <property type="entry name" value="rve"/>
    <property type="match status" value="1"/>
</dbReference>
<dbReference type="EMBL" id="JAUTWS010000144">
    <property type="protein sequence ID" value="MDO9713973.1"/>
    <property type="molecule type" value="Genomic_DNA"/>
</dbReference>
<reference evidence="4 5" key="1">
    <citation type="submission" date="2023-08" db="EMBL/GenBank/DDBJ databases">
        <title>The draft genome sequence of Paracraurococcus sp. LOR1-02.</title>
        <authorList>
            <person name="Kingkaew E."/>
            <person name="Tanasupawat S."/>
        </authorList>
    </citation>
    <scope>NUCLEOTIDE SEQUENCE [LARGE SCALE GENOMIC DNA]</scope>
    <source>
        <strain evidence="4 5">LOR1-02</strain>
    </source>
</reference>
<dbReference type="SUPFAM" id="SSF53098">
    <property type="entry name" value="Ribonuclease H-like"/>
    <property type="match status" value="1"/>
</dbReference>
<name>A0ABT9ECN6_9PROT</name>
<keyword evidence="1" id="KW-0175">Coiled coil</keyword>
<keyword evidence="5" id="KW-1185">Reference proteome</keyword>
<proteinExistence type="predicted"/>
<dbReference type="Pfam" id="PF13276">
    <property type="entry name" value="HTH_21"/>
    <property type="match status" value="1"/>
</dbReference>
<dbReference type="Gene3D" id="3.30.420.10">
    <property type="entry name" value="Ribonuclease H-like superfamily/Ribonuclease H"/>
    <property type="match status" value="1"/>
</dbReference>